<dbReference type="EMBL" id="SMLM01000004">
    <property type="protein sequence ID" value="TFY99257.1"/>
    <property type="molecule type" value="Genomic_DNA"/>
</dbReference>
<protein>
    <submittedName>
        <fullName evidence="3">Uncharacterized protein</fullName>
    </submittedName>
</protein>
<feature type="signal peptide" evidence="2">
    <location>
        <begin position="1"/>
        <end position="18"/>
    </location>
</feature>
<dbReference type="OrthoDB" id="561052at2"/>
<evidence type="ECO:0000256" key="2">
    <source>
        <dbReference type="SAM" id="SignalP"/>
    </source>
</evidence>
<accession>A0A4Z0BLX8</accession>
<sequence length="114" mass="12127">MRSTLAALLFAASFGAQAMCVGTPNFQSCTDSSGNSYTVNRFGNTTMMQGSNPNGSQWNQTSQTYGNTTFHNGTAANGNNWNGTTTSIGNTQIHQGTDSRGRPYQRTCGPFGCH</sequence>
<reference evidence="3 4" key="1">
    <citation type="submission" date="2019-03" db="EMBL/GenBank/DDBJ databases">
        <title>Ramlibacter henchirensis DSM 14656, whole genome shotgun sequence.</title>
        <authorList>
            <person name="Zhang X."/>
            <person name="Feng G."/>
            <person name="Zhu H."/>
        </authorList>
    </citation>
    <scope>NUCLEOTIDE SEQUENCE [LARGE SCALE GENOMIC DNA]</scope>
    <source>
        <strain evidence="3 4">DSM 14656</strain>
    </source>
</reference>
<evidence type="ECO:0000313" key="4">
    <source>
        <dbReference type="Proteomes" id="UP000298180"/>
    </source>
</evidence>
<proteinExistence type="predicted"/>
<dbReference type="Proteomes" id="UP000298180">
    <property type="component" value="Unassembled WGS sequence"/>
</dbReference>
<dbReference type="RefSeq" id="WP_135265485.1">
    <property type="nucleotide sequence ID" value="NZ_SMLM01000004.1"/>
</dbReference>
<comment type="caution">
    <text evidence="3">The sequence shown here is derived from an EMBL/GenBank/DDBJ whole genome shotgun (WGS) entry which is preliminary data.</text>
</comment>
<feature type="chain" id="PRO_5021231756" evidence="2">
    <location>
        <begin position="19"/>
        <end position="114"/>
    </location>
</feature>
<gene>
    <name evidence="3" type="ORF">EZ313_22090</name>
</gene>
<feature type="region of interest" description="Disordered" evidence="1">
    <location>
        <begin position="72"/>
        <end position="103"/>
    </location>
</feature>
<dbReference type="AlphaFoldDB" id="A0A4Z0BLX8"/>
<name>A0A4Z0BLX8_9BURK</name>
<keyword evidence="2" id="KW-0732">Signal</keyword>
<feature type="compositionally biased region" description="Low complexity" evidence="1">
    <location>
        <begin position="72"/>
        <end position="91"/>
    </location>
</feature>
<evidence type="ECO:0000256" key="1">
    <source>
        <dbReference type="SAM" id="MobiDB-lite"/>
    </source>
</evidence>
<evidence type="ECO:0000313" key="3">
    <source>
        <dbReference type="EMBL" id="TFY99257.1"/>
    </source>
</evidence>
<keyword evidence="4" id="KW-1185">Reference proteome</keyword>
<organism evidence="3 4">
    <name type="scientific">Ramlibacter henchirensis</name>
    <dbReference type="NCBI Taxonomy" id="204072"/>
    <lineage>
        <taxon>Bacteria</taxon>
        <taxon>Pseudomonadati</taxon>
        <taxon>Pseudomonadota</taxon>
        <taxon>Betaproteobacteria</taxon>
        <taxon>Burkholderiales</taxon>
        <taxon>Comamonadaceae</taxon>
        <taxon>Ramlibacter</taxon>
    </lineage>
</organism>